<dbReference type="InterPro" id="IPR036875">
    <property type="entry name" value="Znf_CCHC_sf"/>
</dbReference>
<evidence type="ECO:0000313" key="5">
    <source>
        <dbReference type="EMBL" id="CAD8992639.1"/>
    </source>
</evidence>
<dbReference type="EMBL" id="HBGA01009899">
    <property type="protein sequence ID" value="CAD8992639.1"/>
    <property type="molecule type" value="Transcribed_RNA"/>
</dbReference>
<protein>
    <recommendedName>
        <fullName evidence="4">CCHC-type domain-containing protein</fullName>
    </recommendedName>
</protein>
<keyword evidence="3" id="KW-1133">Transmembrane helix</keyword>
<evidence type="ECO:0000259" key="4">
    <source>
        <dbReference type="PROSITE" id="PS50158"/>
    </source>
</evidence>
<feature type="transmembrane region" description="Helical" evidence="3">
    <location>
        <begin position="104"/>
        <end position="127"/>
    </location>
</feature>
<feature type="region of interest" description="Disordered" evidence="2">
    <location>
        <begin position="364"/>
        <end position="387"/>
    </location>
</feature>
<gene>
    <name evidence="5" type="ORF">EGYM00392_LOCUS3686</name>
</gene>
<dbReference type="GO" id="GO:0003676">
    <property type="term" value="F:nucleic acid binding"/>
    <property type="evidence" value="ECO:0007669"/>
    <property type="project" value="InterPro"/>
</dbReference>
<keyword evidence="1" id="KW-0479">Metal-binding</keyword>
<dbReference type="AlphaFoldDB" id="A0A7S1HVL6"/>
<feature type="domain" description="CCHC-type" evidence="4">
    <location>
        <begin position="8"/>
        <end position="22"/>
    </location>
</feature>
<evidence type="ECO:0000256" key="1">
    <source>
        <dbReference type="PROSITE-ProRule" id="PRU00047"/>
    </source>
</evidence>
<evidence type="ECO:0000256" key="3">
    <source>
        <dbReference type="SAM" id="Phobius"/>
    </source>
</evidence>
<keyword evidence="1" id="KW-0862">Zinc</keyword>
<evidence type="ECO:0000256" key="2">
    <source>
        <dbReference type="SAM" id="MobiDB-lite"/>
    </source>
</evidence>
<name>A0A7S1HVL6_9EUGL</name>
<dbReference type="InterPro" id="IPR001878">
    <property type="entry name" value="Znf_CCHC"/>
</dbReference>
<keyword evidence="3" id="KW-0472">Membrane</keyword>
<accession>A0A7S1HVL6</accession>
<keyword evidence="3" id="KW-0812">Transmembrane</keyword>
<dbReference type="SUPFAM" id="SSF57756">
    <property type="entry name" value="Retrovirus zinc finger-like domains"/>
    <property type="match status" value="1"/>
</dbReference>
<reference evidence="5" key="1">
    <citation type="submission" date="2021-01" db="EMBL/GenBank/DDBJ databases">
        <authorList>
            <person name="Corre E."/>
            <person name="Pelletier E."/>
            <person name="Niang G."/>
            <person name="Scheremetjew M."/>
            <person name="Finn R."/>
            <person name="Kale V."/>
            <person name="Holt S."/>
            <person name="Cochrane G."/>
            <person name="Meng A."/>
            <person name="Brown T."/>
            <person name="Cohen L."/>
        </authorList>
    </citation>
    <scope>NUCLEOTIDE SEQUENCE</scope>
    <source>
        <strain evidence="5">NIES-381</strain>
    </source>
</reference>
<dbReference type="PROSITE" id="PS50158">
    <property type="entry name" value="ZF_CCHC"/>
    <property type="match status" value="1"/>
</dbReference>
<dbReference type="GO" id="GO:0008270">
    <property type="term" value="F:zinc ion binding"/>
    <property type="evidence" value="ECO:0007669"/>
    <property type="project" value="UniProtKB-KW"/>
</dbReference>
<feature type="transmembrane region" description="Helical" evidence="3">
    <location>
        <begin position="258"/>
        <end position="279"/>
    </location>
</feature>
<organism evidence="5">
    <name type="scientific">Eutreptiella gymnastica</name>
    <dbReference type="NCBI Taxonomy" id="73025"/>
    <lineage>
        <taxon>Eukaryota</taxon>
        <taxon>Discoba</taxon>
        <taxon>Euglenozoa</taxon>
        <taxon>Euglenida</taxon>
        <taxon>Spirocuta</taxon>
        <taxon>Euglenophyceae</taxon>
        <taxon>Eutreptiales</taxon>
        <taxon>Eutreptiaceae</taxon>
        <taxon>Eutreptiella</taxon>
    </lineage>
</organism>
<keyword evidence="1" id="KW-0863">Zinc-finger</keyword>
<sequence>MSLSFNVCMYCSQSGHLSSQCPILERNVAAQRNVESGWTQDMTYGAALTERLAELQRAFSQGLISERAFKKMKKRLLRSYAAQPARPVVDEDAQDTMRCLKCKIILVDLILGLCISMALLLAVMSLLAPSVNVEVHSCEMSQPVEIIIVSYDEIRWRLGDLGNPFWGRVIPWSVLGDDSSVFTNGSHALTISPSSTIIQDSQQAVLVQHVCYCITTGLAVIMVVNRLCCAPCCAACLVCPWMGDQSCTKPRMTSLNHLVGSCLCLLMVVSSVIGAVVLWGSPLGSLAAWHDSYTDGCVIIIDQEKGLSIQQWCFTLAAATLLMVRSCCLLDVSVADPHETWRTRAVSVAMAPVQGIVLQQGADPVEGQPSLPNNAVFARTPTTTNQN</sequence>
<proteinExistence type="predicted"/>